<comment type="caution">
    <text evidence="4">The sequence shown here is derived from an EMBL/GenBank/DDBJ whole genome shotgun (WGS) entry which is preliminary data.</text>
</comment>
<reference evidence="4 5" key="1">
    <citation type="submission" date="2022-10" db="EMBL/GenBank/DDBJ databases">
        <title>Marinomonas transparenta sp. nov. and Marinomonas sargassi sp. nov., isolated from marine alga (Sargassum natans (L.) Gaillon).</title>
        <authorList>
            <person name="Wang Y."/>
        </authorList>
    </citation>
    <scope>NUCLEOTIDE SEQUENCE [LARGE SCALE GENOMIC DNA]</scope>
    <source>
        <strain evidence="4 5">C2222</strain>
    </source>
</reference>
<evidence type="ECO:0000256" key="1">
    <source>
        <dbReference type="ARBA" id="ARBA00022679"/>
    </source>
</evidence>
<accession>A0ABT2YTW8</accession>
<dbReference type="Proteomes" id="UP001209713">
    <property type="component" value="Unassembled WGS sequence"/>
</dbReference>
<evidence type="ECO:0000256" key="2">
    <source>
        <dbReference type="ARBA" id="ARBA00023315"/>
    </source>
</evidence>
<keyword evidence="1" id="KW-0808">Transferase</keyword>
<evidence type="ECO:0000259" key="3">
    <source>
        <dbReference type="PROSITE" id="PS51186"/>
    </source>
</evidence>
<gene>
    <name evidence="4" type="ORF">OFY17_10635</name>
</gene>
<dbReference type="CDD" id="cd04301">
    <property type="entry name" value="NAT_SF"/>
    <property type="match status" value="1"/>
</dbReference>
<protein>
    <submittedName>
        <fullName evidence="4">GNAT family N-acetyltransferase</fullName>
    </submittedName>
</protein>
<proteinExistence type="predicted"/>
<feature type="domain" description="N-acetyltransferase" evidence="3">
    <location>
        <begin position="5"/>
        <end position="139"/>
    </location>
</feature>
<dbReference type="PROSITE" id="PS51186">
    <property type="entry name" value="GNAT"/>
    <property type="match status" value="1"/>
</dbReference>
<dbReference type="Gene3D" id="3.40.630.30">
    <property type="match status" value="1"/>
</dbReference>
<organism evidence="4 5">
    <name type="scientific">Marinomonas sargassi</name>
    <dbReference type="NCBI Taxonomy" id="2984494"/>
    <lineage>
        <taxon>Bacteria</taxon>
        <taxon>Pseudomonadati</taxon>
        <taxon>Pseudomonadota</taxon>
        <taxon>Gammaproteobacteria</taxon>
        <taxon>Oceanospirillales</taxon>
        <taxon>Oceanospirillaceae</taxon>
        <taxon>Marinomonas</taxon>
    </lineage>
</organism>
<sequence length="142" mass="16500">MSLSITIQRVSIDAVLPLRHQVLWPNKSIDECRVENDIDGLHFGAYKDENLVCVASIFIEENSVRLRKFATLEAFQGQGIGSQMLEHLMSFLANYFKEQKYIFWCDARESAIALYERFGMKIEGERFFKGEIPYRQMAVHKS</sequence>
<dbReference type="PANTHER" id="PTHR43420">
    <property type="entry name" value="ACETYLTRANSFERASE"/>
    <property type="match status" value="1"/>
</dbReference>
<keyword evidence="2" id="KW-0012">Acyltransferase</keyword>
<dbReference type="SUPFAM" id="SSF55729">
    <property type="entry name" value="Acyl-CoA N-acyltransferases (Nat)"/>
    <property type="match status" value="1"/>
</dbReference>
<dbReference type="InterPro" id="IPR050680">
    <property type="entry name" value="YpeA/RimI_acetyltransf"/>
</dbReference>
<dbReference type="EMBL" id="JAOVZB010000004">
    <property type="protein sequence ID" value="MCV2403337.1"/>
    <property type="molecule type" value="Genomic_DNA"/>
</dbReference>
<dbReference type="InterPro" id="IPR016181">
    <property type="entry name" value="Acyl_CoA_acyltransferase"/>
</dbReference>
<dbReference type="PANTHER" id="PTHR43420:SF12">
    <property type="entry name" value="N-ACETYLTRANSFERASE DOMAIN-CONTAINING PROTEIN"/>
    <property type="match status" value="1"/>
</dbReference>
<evidence type="ECO:0000313" key="4">
    <source>
        <dbReference type="EMBL" id="MCV2403337.1"/>
    </source>
</evidence>
<evidence type="ECO:0000313" key="5">
    <source>
        <dbReference type="Proteomes" id="UP001209713"/>
    </source>
</evidence>
<dbReference type="RefSeq" id="WP_263530711.1">
    <property type="nucleotide sequence ID" value="NZ_JAOVZB010000004.1"/>
</dbReference>
<keyword evidence="5" id="KW-1185">Reference proteome</keyword>
<name>A0ABT2YTW8_9GAMM</name>
<dbReference type="InterPro" id="IPR000182">
    <property type="entry name" value="GNAT_dom"/>
</dbReference>
<dbReference type="Pfam" id="PF00583">
    <property type="entry name" value="Acetyltransf_1"/>
    <property type="match status" value="1"/>
</dbReference>